<protein>
    <submittedName>
        <fullName evidence="8">Putative Membrane protein</fullName>
    </submittedName>
</protein>
<comment type="subcellular location">
    <subcellularLocation>
        <location evidence="1">Cell membrane</location>
        <topology evidence="1">Multi-pass membrane protein</topology>
    </subcellularLocation>
</comment>
<gene>
    <name evidence="8" type="ORF">ALP83_05445</name>
</gene>
<feature type="transmembrane region" description="Helical" evidence="6">
    <location>
        <begin position="304"/>
        <end position="326"/>
    </location>
</feature>
<dbReference type="EMBL" id="RBRZ01000110">
    <property type="protein sequence ID" value="RMR53831.1"/>
    <property type="molecule type" value="Genomic_DNA"/>
</dbReference>
<dbReference type="GO" id="GO:0022857">
    <property type="term" value="F:transmembrane transporter activity"/>
    <property type="evidence" value="ECO:0007669"/>
    <property type="project" value="InterPro"/>
</dbReference>
<feature type="transmembrane region" description="Helical" evidence="6">
    <location>
        <begin position="60"/>
        <end position="81"/>
    </location>
</feature>
<feature type="transmembrane region" description="Helical" evidence="6">
    <location>
        <begin position="338"/>
        <end position="359"/>
    </location>
</feature>
<evidence type="ECO:0000256" key="4">
    <source>
        <dbReference type="ARBA" id="ARBA00022989"/>
    </source>
</evidence>
<dbReference type="SUPFAM" id="SSF103473">
    <property type="entry name" value="MFS general substrate transporter"/>
    <property type="match status" value="1"/>
</dbReference>
<feature type="transmembrane region" description="Helical" evidence="6">
    <location>
        <begin position="222"/>
        <end position="241"/>
    </location>
</feature>
<feature type="transmembrane region" description="Helical" evidence="6">
    <location>
        <begin position="365"/>
        <end position="388"/>
    </location>
</feature>
<evidence type="ECO:0000259" key="7">
    <source>
        <dbReference type="PROSITE" id="PS50850"/>
    </source>
</evidence>
<accession>A0A7Z6UGY9</accession>
<keyword evidence="3 6" id="KW-0812">Transmembrane</keyword>
<evidence type="ECO:0000256" key="6">
    <source>
        <dbReference type="SAM" id="Phobius"/>
    </source>
</evidence>
<proteinExistence type="predicted"/>
<evidence type="ECO:0000256" key="5">
    <source>
        <dbReference type="ARBA" id="ARBA00023136"/>
    </source>
</evidence>
<dbReference type="GO" id="GO:0005886">
    <property type="term" value="C:plasma membrane"/>
    <property type="evidence" value="ECO:0007669"/>
    <property type="project" value="UniProtKB-SubCell"/>
</dbReference>
<reference evidence="8 9" key="1">
    <citation type="submission" date="2018-08" db="EMBL/GenBank/DDBJ databases">
        <title>Recombination of ecologically and evolutionarily significant loci maintains genetic cohesion in the Pseudomonas syringae species complex.</title>
        <authorList>
            <person name="Dillon M."/>
            <person name="Thakur S."/>
            <person name="Almeida R.N.D."/>
            <person name="Weir B.S."/>
            <person name="Guttman D.S."/>
        </authorList>
    </citation>
    <scope>NUCLEOTIDE SEQUENCE [LARGE SCALE GENOMIC DNA]</scope>
    <source>
        <strain evidence="8 9">ICMP 19198</strain>
    </source>
</reference>
<dbReference type="Pfam" id="PF07690">
    <property type="entry name" value="MFS_1"/>
    <property type="match status" value="1"/>
</dbReference>
<dbReference type="Gene3D" id="1.20.1250.20">
    <property type="entry name" value="MFS general substrate transporter like domains"/>
    <property type="match status" value="1"/>
</dbReference>
<dbReference type="InterPro" id="IPR020846">
    <property type="entry name" value="MFS_dom"/>
</dbReference>
<evidence type="ECO:0000256" key="1">
    <source>
        <dbReference type="ARBA" id="ARBA00004651"/>
    </source>
</evidence>
<comment type="caution">
    <text evidence="8">The sequence shown here is derived from an EMBL/GenBank/DDBJ whole genome shotgun (WGS) entry which is preliminary data.</text>
</comment>
<feature type="transmembrane region" description="Helical" evidence="6">
    <location>
        <begin position="133"/>
        <end position="151"/>
    </location>
</feature>
<dbReference type="PANTHER" id="PTHR43124:SF3">
    <property type="entry name" value="CHLORAMPHENICOL EFFLUX PUMP RV0191"/>
    <property type="match status" value="1"/>
</dbReference>
<dbReference type="PANTHER" id="PTHR43124">
    <property type="entry name" value="PURINE EFFLUX PUMP PBUE"/>
    <property type="match status" value="1"/>
</dbReference>
<feature type="transmembrane region" description="Helical" evidence="6">
    <location>
        <begin position="101"/>
        <end position="121"/>
    </location>
</feature>
<name>A0A7Z6UGY9_PSESF</name>
<evidence type="ECO:0000313" key="9">
    <source>
        <dbReference type="Proteomes" id="UP000281806"/>
    </source>
</evidence>
<dbReference type="InterPro" id="IPR011701">
    <property type="entry name" value="MFS"/>
</dbReference>
<organism evidence="8 9">
    <name type="scientific">Pseudomonas syringae pv. actinidiae</name>
    <dbReference type="NCBI Taxonomy" id="103796"/>
    <lineage>
        <taxon>Bacteria</taxon>
        <taxon>Pseudomonadati</taxon>
        <taxon>Pseudomonadota</taxon>
        <taxon>Gammaproteobacteria</taxon>
        <taxon>Pseudomonadales</taxon>
        <taxon>Pseudomonadaceae</taxon>
        <taxon>Pseudomonas</taxon>
        <taxon>Pseudomonas syringae</taxon>
    </lineage>
</organism>
<keyword evidence="4 6" id="KW-1133">Transmembrane helix</keyword>
<evidence type="ECO:0000313" key="8">
    <source>
        <dbReference type="EMBL" id="RMR53831.1"/>
    </source>
</evidence>
<feature type="transmembrane region" description="Helical" evidence="6">
    <location>
        <begin position="400"/>
        <end position="422"/>
    </location>
</feature>
<sequence length="463" mass="50018">MPGLTGQQINGPNPAHAGFGPFCFEADHENLSRADFLDDGVSRMSSSALDGSQHPLKSSFFLLFLTIFIPFGLGHFVSYLFRTVNAVIYVDLQADLSLPASSLGLLTGVYFLTFAAAQIPLGVMLDRYGPRSVQAPMLLFAVAGSVIFSISSSETGLLIGRGLIGLGVAGSLMSAIKACAIWLPIERLPLSTACLLSIGGLGAMASTTPLHVLLSWLTWREAFLVLALLTFCVAVVIHLSVPKAYESKNTRYSDMFAAVGKLYSSWTFWRLALYSVFAHAIYMSVLSLWMGPWLRDMAGLSDSGMANVLLFGAIAMVAGSLTFGTITDYLRRFGVQPIMVCGAGMVIFIGFQMLMASGLPVSPYIVAMGFSFFGTSTTMNYAIVAQSVAPELAGRVSSSFNLVVFVLAFFLQWLMGVVLNFWPVVQGAGHPLEAYQWSLGLMIALQLPGVLLWLGFRPWRRAV</sequence>
<dbReference type="InterPro" id="IPR036259">
    <property type="entry name" value="MFS_trans_sf"/>
</dbReference>
<dbReference type="Proteomes" id="UP000281806">
    <property type="component" value="Unassembled WGS sequence"/>
</dbReference>
<feature type="transmembrane region" description="Helical" evidence="6">
    <location>
        <begin position="434"/>
        <end position="456"/>
    </location>
</feature>
<feature type="transmembrane region" description="Helical" evidence="6">
    <location>
        <begin position="271"/>
        <end position="292"/>
    </location>
</feature>
<feature type="transmembrane region" description="Helical" evidence="6">
    <location>
        <begin position="195"/>
        <end position="216"/>
    </location>
</feature>
<evidence type="ECO:0000256" key="3">
    <source>
        <dbReference type="ARBA" id="ARBA00022692"/>
    </source>
</evidence>
<dbReference type="AlphaFoldDB" id="A0A7Z6UGY9"/>
<feature type="transmembrane region" description="Helical" evidence="6">
    <location>
        <begin position="163"/>
        <end position="183"/>
    </location>
</feature>
<keyword evidence="2" id="KW-1003">Cell membrane</keyword>
<evidence type="ECO:0000256" key="2">
    <source>
        <dbReference type="ARBA" id="ARBA00022475"/>
    </source>
</evidence>
<keyword evidence="5 6" id="KW-0472">Membrane</keyword>
<dbReference type="InterPro" id="IPR050189">
    <property type="entry name" value="MFS_Efflux_Transporters"/>
</dbReference>
<feature type="domain" description="Major facilitator superfamily (MFS) profile" evidence="7">
    <location>
        <begin position="67"/>
        <end position="461"/>
    </location>
</feature>
<dbReference type="PROSITE" id="PS50850">
    <property type="entry name" value="MFS"/>
    <property type="match status" value="1"/>
</dbReference>